<dbReference type="Gene3D" id="3.40.50.150">
    <property type="entry name" value="Vaccinia Virus protein VP39"/>
    <property type="match status" value="1"/>
</dbReference>
<dbReference type="GO" id="GO:0008168">
    <property type="term" value="F:methyltransferase activity"/>
    <property type="evidence" value="ECO:0007669"/>
    <property type="project" value="UniProtKB-KW"/>
</dbReference>
<sequence length="221" mass="25841">MINKYNKDEAFDYENGFILTSDVYRMGNVLAHYELYKKIIELPGDVFEFGVFKGNSLIQFATFRELLENENSRKIVGFDMFEEFPSEVSLQSDKKFVSNWNEQFQGDFLSKEDLYKSLKLKNINNVELIEGNILNTLSLYLIDHPYTKISLLHIDTDVYEPSKYVLEHLYERVVPGGVIIFDDYGTVEGETQAVDEFLSNKDYQLNKFTFSHKKPSFIIKK</sequence>
<organism evidence="1 2">
    <name type="scientific">Gracilibacillus xinjiangensis</name>
    <dbReference type="NCBI Taxonomy" id="1193282"/>
    <lineage>
        <taxon>Bacteria</taxon>
        <taxon>Bacillati</taxon>
        <taxon>Bacillota</taxon>
        <taxon>Bacilli</taxon>
        <taxon>Bacillales</taxon>
        <taxon>Bacillaceae</taxon>
        <taxon>Gracilibacillus</taxon>
    </lineage>
</organism>
<evidence type="ECO:0000313" key="1">
    <source>
        <dbReference type="EMBL" id="MFC4403540.1"/>
    </source>
</evidence>
<proteinExistence type="predicted"/>
<keyword evidence="2" id="KW-1185">Reference proteome</keyword>
<dbReference type="SUPFAM" id="SSF53335">
    <property type="entry name" value="S-adenosyl-L-methionine-dependent methyltransferases"/>
    <property type="match status" value="1"/>
</dbReference>
<protein>
    <submittedName>
        <fullName evidence="1">TylF/MycF/NovP-related O-methyltransferase</fullName>
        <ecNumber evidence="1">2.1.1.-</ecNumber>
    </submittedName>
</protein>
<dbReference type="Proteomes" id="UP001595882">
    <property type="component" value="Unassembled WGS sequence"/>
</dbReference>
<dbReference type="EC" id="2.1.1.-" evidence="1"/>
<dbReference type="EMBL" id="JBHSDT010000004">
    <property type="protein sequence ID" value="MFC4403540.1"/>
    <property type="molecule type" value="Genomic_DNA"/>
</dbReference>
<dbReference type="InterPro" id="IPR029063">
    <property type="entry name" value="SAM-dependent_MTases_sf"/>
</dbReference>
<gene>
    <name evidence="1" type="ORF">ACFOY7_10655</name>
</gene>
<dbReference type="PANTHER" id="PTHR40036:SF1">
    <property type="entry name" value="MACROCIN O-METHYLTRANSFERASE"/>
    <property type="match status" value="1"/>
</dbReference>
<reference evidence="2" key="1">
    <citation type="journal article" date="2019" name="Int. J. Syst. Evol. Microbiol.">
        <title>The Global Catalogue of Microorganisms (GCM) 10K type strain sequencing project: providing services to taxonomists for standard genome sequencing and annotation.</title>
        <authorList>
            <consortium name="The Broad Institute Genomics Platform"/>
            <consortium name="The Broad Institute Genome Sequencing Center for Infectious Disease"/>
            <person name="Wu L."/>
            <person name="Ma J."/>
        </authorList>
    </citation>
    <scope>NUCLEOTIDE SEQUENCE [LARGE SCALE GENOMIC DNA]</scope>
    <source>
        <strain evidence="2">CCUG 37865</strain>
    </source>
</reference>
<dbReference type="Pfam" id="PF05711">
    <property type="entry name" value="TylF"/>
    <property type="match status" value="1"/>
</dbReference>
<dbReference type="InterPro" id="IPR008884">
    <property type="entry name" value="TylF_MeTrfase"/>
</dbReference>
<keyword evidence="1" id="KW-0808">Transferase</keyword>
<comment type="caution">
    <text evidence="1">The sequence shown here is derived from an EMBL/GenBank/DDBJ whole genome shotgun (WGS) entry which is preliminary data.</text>
</comment>
<name>A0ABV8WVQ4_9BACI</name>
<dbReference type="GO" id="GO:0032259">
    <property type="term" value="P:methylation"/>
    <property type="evidence" value="ECO:0007669"/>
    <property type="project" value="UniProtKB-KW"/>
</dbReference>
<keyword evidence="1" id="KW-0489">Methyltransferase</keyword>
<accession>A0ABV8WVQ4</accession>
<evidence type="ECO:0000313" key="2">
    <source>
        <dbReference type="Proteomes" id="UP001595882"/>
    </source>
</evidence>
<dbReference type="PANTHER" id="PTHR40036">
    <property type="entry name" value="MACROCIN O-METHYLTRANSFERASE"/>
    <property type="match status" value="1"/>
</dbReference>
<dbReference type="RefSeq" id="WP_390252029.1">
    <property type="nucleotide sequence ID" value="NZ_JBHSDT010000004.1"/>
</dbReference>